<protein>
    <recommendedName>
        <fullName evidence="6">ADP-dependent (S)-NAD(P)H-hydrate dehydratase</fullName>
        <ecNumber evidence="6">4.2.1.136</ecNumber>
    </recommendedName>
    <alternativeName>
        <fullName evidence="6">ADP-dependent NAD(P)HX dehydratase</fullName>
    </alternativeName>
</protein>
<accession>A0A9D1S794</accession>
<dbReference type="PROSITE" id="PS51383">
    <property type="entry name" value="YJEF_C_3"/>
    <property type="match status" value="1"/>
</dbReference>
<dbReference type="GO" id="GO:0052856">
    <property type="term" value="F:NAD(P)HX epimerase activity"/>
    <property type="evidence" value="ECO:0007669"/>
    <property type="project" value="TreeGrafter"/>
</dbReference>
<dbReference type="InterPro" id="IPR029056">
    <property type="entry name" value="Ribokinase-like"/>
</dbReference>
<feature type="binding site" evidence="6">
    <location>
        <position position="231"/>
    </location>
    <ligand>
        <name>AMP</name>
        <dbReference type="ChEBI" id="CHEBI:456215"/>
    </ligand>
</feature>
<feature type="binding site" evidence="6">
    <location>
        <position position="114"/>
    </location>
    <ligand>
        <name>(6S)-NADPHX</name>
        <dbReference type="ChEBI" id="CHEBI:64076"/>
    </ligand>
</feature>
<comment type="subunit">
    <text evidence="6">Homotetramer.</text>
</comment>
<evidence type="ECO:0000256" key="6">
    <source>
        <dbReference type="HAMAP-Rule" id="MF_01965"/>
    </source>
</evidence>
<dbReference type="Gene3D" id="3.40.1190.20">
    <property type="match status" value="1"/>
</dbReference>
<evidence type="ECO:0000256" key="4">
    <source>
        <dbReference type="ARBA" id="ARBA00023027"/>
    </source>
</evidence>
<evidence type="ECO:0000313" key="9">
    <source>
        <dbReference type="EMBL" id="HIU49460.1"/>
    </source>
</evidence>
<evidence type="ECO:0000259" key="8">
    <source>
        <dbReference type="PROSITE" id="PS51383"/>
    </source>
</evidence>
<evidence type="ECO:0000256" key="5">
    <source>
        <dbReference type="ARBA" id="ARBA00023239"/>
    </source>
</evidence>
<organism evidence="9 10">
    <name type="scientific">Candidatus Limousia pullorum</name>
    <dbReference type="NCBI Taxonomy" id="2840860"/>
    <lineage>
        <taxon>Bacteria</taxon>
        <taxon>Bacillati</taxon>
        <taxon>Bacillota</taxon>
        <taxon>Clostridia</taxon>
        <taxon>Eubacteriales</taxon>
        <taxon>Oscillospiraceae</taxon>
        <taxon>Oscillospiraceae incertae sedis</taxon>
        <taxon>Candidatus Limousia</taxon>
    </lineage>
</organism>
<gene>
    <name evidence="6" type="primary">nnrD</name>
    <name evidence="9" type="ORF">IAD22_00385</name>
</gene>
<dbReference type="PANTHER" id="PTHR12592">
    <property type="entry name" value="ATP-DEPENDENT (S)-NAD(P)H-HYDRATE DEHYDRATASE FAMILY MEMBER"/>
    <property type="match status" value="1"/>
</dbReference>
<name>A0A9D1S794_9FIRM</name>
<comment type="caution">
    <text evidence="9">The sequence shown here is derived from an EMBL/GenBank/DDBJ whole genome shotgun (WGS) entry which is preliminary data.</text>
</comment>
<dbReference type="CDD" id="cd01171">
    <property type="entry name" value="YXKO-related"/>
    <property type="match status" value="1"/>
</dbReference>
<keyword evidence="7" id="KW-0812">Transmembrane</keyword>
<dbReference type="AlphaFoldDB" id="A0A9D1S794"/>
<dbReference type="HAMAP" id="MF_01965">
    <property type="entry name" value="NADHX_dehydratase"/>
    <property type="match status" value="1"/>
</dbReference>
<comment type="function">
    <text evidence="6">Catalyzes the dehydration of the S-form of NAD(P)HX at the expense of ADP, which is converted to AMP. Together with NAD(P)HX epimerase, which catalyzes the epimerization of the S- and R-forms, the enzyme allows the repair of both epimers of NAD(P)HX, a damaged form of NAD(P)H that is a result of enzymatic or heat-dependent hydration.</text>
</comment>
<feature type="domain" description="YjeF C-terminal" evidence="8">
    <location>
        <begin position="9"/>
        <end position="291"/>
    </location>
</feature>
<keyword evidence="2 6" id="KW-0067">ATP-binding</keyword>
<dbReference type="InterPro" id="IPR000631">
    <property type="entry name" value="CARKD"/>
</dbReference>
<dbReference type="SUPFAM" id="SSF53613">
    <property type="entry name" value="Ribokinase-like"/>
    <property type="match status" value="1"/>
</dbReference>
<keyword evidence="3 6" id="KW-0521">NADP</keyword>
<dbReference type="GO" id="GO:0005524">
    <property type="term" value="F:ATP binding"/>
    <property type="evidence" value="ECO:0007669"/>
    <property type="project" value="UniProtKB-KW"/>
</dbReference>
<evidence type="ECO:0000256" key="3">
    <source>
        <dbReference type="ARBA" id="ARBA00022857"/>
    </source>
</evidence>
<evidence type="ECO:0000256" key="7">
    <source>
        <dbReference type="SAM" id="Phobius"/>
    </source>
</evidence>
<feature type="binding site" evidence="6">
    <location>
        <position position="44"/>
    </location>
    <ligand>
        <name>(6S)-NADPHX</name>
        <dbReference type="ChEBI" id="CHEBI:64076"/>
    </ligand>
</feature>
<dbReference type="Proteomes" id="UP000824118">
    <property type="component" value="Unassembled WGS sequence"/>
</dbReference>
<reference evidence="9" key="2">
    <citation type="journal article" date="2021" name="PeerJ">
        <title>Extensive microbial diversity within the chicken gut microbiome revealed by metagenomics and culture.</title>
        <authorList>
            <person name="Gilroy R."/>
            <person name="Ravi A."/>
            <person name="Getino M."/>
            <person name="Pursley I."/>
            <person name="Horton D.L."/>
            <person name="Alikhan N.F."/>
            <person name="Baker D."/>
            <person name="Gharbi K."/>
            <person name="Hall N."/>
            <person name="Watson M."/>
            <person name="Adriaenssens E.M."/>
            <person name="Foster-Nyarko E."/>
            <person name="Jarju S."/>
            <person name="Secka A."/>
            <person name="Antonio M."/>
            <person name="Oren A."/>
            <person name="Chaudhuri R.R."/>
            <person name="La Ragione R."/>
            <person name="Hildebrand F."/>
            <person name="Pallen M.J."/>
        </authorList>
    </citation>
    <scope>NUCLEOTIDE SEQUENCE</scope>
    <source>
        <strain evidence="9">ChiGjej1B1-1684</strain>
    </source>
</reference>
<dbReference type="PANTHER" id="PTHR12592:SF0">
    <property type="entry name" value="ATP-DEPENDENT (S)-NAD(P)H-HYDRATE DEHYDRATASE"/>
    <property type="match status" value="1"/>
</dbReference>
<comment type="cofactor">
    <cofactor evidence="6">
        <name>Mg(2+)</name>
        <dbReference type="ChEBI" id="CHEBI:18420"/>
    </cofactor>
</comment>
<keyword evidence="4 6" id="KW-0520">NAD</keyword>
<comment type="catalytic activity">
    <reaction evidence="6">
        <text>(6S)-NADHX + ADP = AMP + phosphate + NADH + H(+)</text>
        <dbReference type="Rhea" id="RHEA:32223"/>
        <dbReference type="ChEBI" id="CHEBI:15378"/>
        <dbReference type="ChEBI" id="CHEBI:43474"/>
        <dbReference type="ChEBI" id="CHEBI:57945"/>
        <dbReference type="ChEBI" id="CHEBI:64074"/>
        <dbReference type="ChEBI" id="CHEBI:456215"/>
        <dbReference type="ChEBI" id="CHEBI:456216"/>
        <dbReference type="EC" id="4.2.1.136"/>
    </reaction>
</comment>
<keyword evidence="7" id="KW-1133">Transmembrane helix</keyword>
<feature type="binding site" evidence="6">
    <location>
        <begin position="202"/>
        <end position="206"/>
    </location>
    <ligand>
        <name>AMP</name>
        <dbReference type="ChEBI" id="CHEBI:456215"/>
    </ligand>
</feature>
<sequence>MSNNTPLITKEFLKDKIKSRPIDSNKGTFGNLLAICGSYGMAGAAMMAAMGALRSGIGLMRLAIPESIYPIAAVRLPECVFHPIKTTDKTFAQSNCTELLKLCETASAVVLGCGMGWNFFTSSVTERIVESCAVPMVIDADGLNCVSEHIDILNSAKAPVIITPHPGEMARLTKTTIEEVQSNRIECACNFAKKYNVITVLKGAGTVVASPTGEYRVNTTGNPGMSTGGSGDILAGIVGSLLAQGYSPFDAACLGVFVHGLAGDITAKQQGMISMLPTDTLRNIGKAFFFITDQ</sequence>
<reference evidence="9" key="1">
    <citation type="submission" date="2020-10" db="EMBL/GenBank/DDBJ databases">
        <authorList>
            <person name="Gilroy R."/>
        </authorList>
    </citation>
    <scope>NUCLEOTIDE SEQUENCE</scope>
    <source>
        <strain evidence="9">ChiGjej1B1-1684</strain>
    </source>
</reference>
<proteinExistence type="inferred from homology"/>
<comment type="similarity">
    <text evidence="6">Belongs to the NnrD/CARKD family.</text>
</comment>
<feature type="binding site" evidence="6">
    <location>
        <position position="232"/>
    </location>
    <ligand>
        <name>(6S)-NADPHX</name>
        <dbReference type="ChEBI" id="CHEBI:64076"/>
    </ligand>
</feature>
<keyword evidence="7" id="KW-0472">Membrane</keyword>
<dbReference type="Pfam" id="PF01256">
    <property type="entry name" value="Carb_kinase"/>
    <property type="match status" value="1"/>
</dbReference>
<feature type="binding site" evidence="6">
    <location>
        <position position="165"/>
    </location>
    <ligand>
        <name>(6S)-NADPHX</name>
        <dbReference type="ChEBI" id="CHEBI:64076"/>
    </ligand>
</feature>
<keyword evidence="1 6" id="KW-0547">Nucleotide-binding</keyword>
<keyword evidence="5 6" id="KW-0456">Lyase</keyword>
<dbReference type="GO" id="GO:0046496">
    <property type="term" value="P:nicotinamide nucleotide metabolic process"/>
    <property type="evidence" value="ECO:0007669"/>
    <property type="project" value="UniProtKB-UniRule"/>
</dbReference>
<dbReference type="EMBL" id="DVNG01000005">
    <property type="protein sequence ID" value="HIU49460.1"/>
    <property type="molecule type" value="Genomic_DNA"/>
</dbReference>
<evidence type="ECO:0000313" key="10">
    <source>
        <dbReference type="Proteomes" id="UP000824118"/>
    </source>
</evidence>
<dbReference type="GO" id="GO:0110051">
    <property type="term" value="P:metabolite repair"/>
    <property type="evidence" value="ECO:0007669"/>
    <property type="project" value="TreeGrafter"/>
</dbReference>
<dbReference type="GO" id="GO:0052855">
    <property type="term" value="F:ADP-dependent NAD(P)H-hydrate dehydratase activity"/>
    <property type="evidence" value="ECO:0007669"/>
    <property type="project" value="UniProtKB-UniRule"/>
</dbReference>
<evidence type="ECO:0000256" key="1">
    <source>
        <dbReference type="ARBA" id="ARBA00022741"/>
    </source>
</evidence>
<dbReference type="EC" id="4.2.1.136" evidence="6"/>
<feature type="transmembrane region" description="Helical" evidence="7">
    <location>
        <begin position="32"/>
        <end position="53"/>
    </location>
</feature>
<dbReference type="NCBIfam" id="TIGR00196">
    <property type="entry name" value="yjeF_cterm"/>
    <property type="match status" value="1"/>
</dbReference>
<comment type="catalytic activity">
    <reaction evidence="6">
        <text>(6S)-NADPHX + ADP = AMP + phosphate + NADPH + H(+)</text>
        <dbReference type="Rhea" id="RHEA:32235"/>
        <dbReference type="ChEBI" id="CHEBI:15378"/>
        <dbReference type="ChEBI" id="CHEBI:43474"/>
        <dbReference type="ChEBI" id="CHEBI:57783"/>
        <dbReference type="ChEBI" id="CHEBI:64076"/>
        <dbReference type="ChEBI" id="CHEBI:456215"/>
        <dbReference type="ChEBI" id="CHEBI:456216"/>
        <dbReference type="EC" id="4.2.1.136"/>
    </reaction>
</comment>
<evidence type="ECO:0000256" key="2">
    <source>
        <dbReference type="ARBA" id="ARBA00022840"/>
    </source>
</evidence>